<evidence type="ECO:0000256" key="6">
    <source>
        <dbReference type="ARBA" id="ARBA00023136"/>
    </source>
</evidence>
<evidence type="ECO:0000313" key="10">
    <source>
        <dbReference type="Proteomes" id="UP000094070"/>
    </source>
</evidence>
<keyword evidence="5 8" id="KW-0732">Signal</keyword>
<dbReference type="eggNOG" id="COG2067">
    <property type="taxonomic scope" value="Bacteria"/>
</dbReference>
<keyword evidence="6" id="KW-0472">Membrane</keyword>
<accession>A0A1E5E3Z5</accession>
<protein>
    <submittedName>
        <fullName evidence="9">Long-chain fatty acid transporter</fullName>
    </submittedName>
</protein>
<comment type="subcellular location">
    <subcellularLocation>
        <location evidence="1">Cell outer membrane</location>
        <topology evidence="1">Multi-pass membrane protein</topology>
    </subcellularLocation>
</comment>
<comment type="caution">
    <text evidence="9">The sequence shown here is derived from an EMBL/GenBank/DDBJ whole genome shotgun (WGS) entry which is preliminary data.</text>
</comment>
<keyword evidence="7" id="KW-0998">Cell outer membrane</keyword>
<gene>
    <name evidence="9" type="ORF">A1QC_06635</name>
</gene>
<feature type="chain" id="PRO_5009174719" evidence="8">
    <location>
        <begin position="22"/>
        <end position="425"/>
    </location>
</feature>
<evidence type="ECO:0000256" key="2">
    <source>
        <dbReference type="ARBA" id="ARBA00008163"/>
    </source>
</evidence>
<dbReference type="AlphaFoldDB" id="A0A1E5E3Z5"/>
<evidence type="ECO:0000256" key="4">
    <source>
        <dbReference type="ARBA" id="ARBA00022692"/>
    </source>
</evidence>
<keyword evidence="3" id="KW-1134">Transmembrane beta strand</keyword>
<dbReference type="Gene3D" id="2.40.160.60">
    <property type="entry name" value="Outer membrane protein transport protein (OMPP1/FadL/TodX)"/>
    <property type="match status" value="1"/>
</dbReference>
<dbReference type="GO" id="GO:0009279">
    <property type="term" value="C:cell outer membrane"/>
    <property type="evidence" value="ECO:0007669"/>
    <property type="project" value="UniProtKB-SubCell"/>
</dbReference>
<dbReference type="Pfam" id="PF03349">
    <property type="entry name" value="Toluene_X"/>
    <property type="match status" value="1"/>
</dbReference>
<evidence type="ECO:0000256" key="1">
    <source>
        <dbReference type="ARBA" id="ARBA00004571"/>
    </source>
</evidence>
<dbReference type="OrthoDB" id="19849at2"/>
<evidence type="ECO:0000256" key="5">
    <source>
        <dbReference type="ARBA" id="ARBA00022729"/>
    </source>
</evidence>
<dbReference type="PANTHER" id="PTHR35093:SF3">
    <property type="entry name" value="LONG-CHAIN FATTY ACID TRANSPORT PROTEIN"/>
    <property type="match status" value="1"/>
</dbReference>
<dbReference type="SUPFAM" id="SSF56935">
    <property type="entry name" value="Porins"/>
    <property type="match status" value="1"/>
</dbReference>
<dbReference type="EMBL" id="AJYK02000038">
    <property type="protein sequence ID" value="OEF27289.1"/>
    <property type="molecule type" value="Genomic_DNA"/>
</dbReference>
<dbReference type="InterPro" id="IPR005017">
    <property type="entry name" value="OMPP1/FadL/TodX"/>
</dbReference>
<reference evidence="9 10" key="1">
    <citation type="journal article" date="2012" name="Science">
        <title>Ecological populations of bacteria act as socially cohesive units of antibiotic production and resistance.</title>
        <authorList>
            <person name="Cordero O.X."/>
            <person name="Wildschutte H."/>
            <person name="Kirkup B."/>
            <person name="Proehl S."/>
            <person name="Ngo L."/>
            <person name="Hussain F."/>
            <person name="Le Roux F."/>
            <person name="Mincer T."/>
            <person name="Polz M.F."/>
        </authorList>
    </citation>
    <scope>NUCLEOTIDE SEQUENCE [LARGE SCALE GENOMIC DNA]</scope>
    <source>
        <strain evidence="9 10">1S-45</strain>
    </source>
</reference>
<feature type="signal peptide" evidence="8">
    <location>
        <begin position="1"/>
        <end position="21"/>
    </location>
</feature>
<dbReference type="Proteomes" id="UP000094070">
    <property type="component" value="Unassembled WGS sequence"/>
</dbReference>
<dbReference type="PANTHER" id="PTHR35093">
    <property type="entry name" value="OUTER MEMBRANE PROTEIN NMB0088-RELATED"/>
    <property type="match status" value="1"/>
</dbReference>
<comment type="similarity">
    <text evidence="2">Belongs to the OmpP1/FadL family.</text>
</comment>
<name>A0A1E5E3Z5_9VIBR</name>
<dbReference type="GO" id="GO:0015483">
    <property type="term" value="F:long-chain fatty acid transporting porin activity"/>
    <property type="evidence" value="ECO:0007669"/>
    <property type="project" value="TreeGrafter"/>
</dbReference>
<evidence type="ECO:0000256" key="3">
    <source>
        <dbReference type="ARBA" id="ARBA00022452"/>
    </source>
</evidence>
<evidence type="ECO:0000256" key="7">
    <source>
        <dbReference type="ARBA" id="ARBA00023237"/>
    </source>
</evidence>
<keyword evidence="4" id="KW-0812">Transmembrane</keyword>
<keyword evidence="10" id="KW-1185">Reference proteome</keyword>
<evidence type="ECO:0000313" key="9">
    <source>
        <dbReference type="EMBL" id="OEF27289.1"/>
    </source>
</evidence>
<dbReference type="RefSeq" id="WP_017024016.1">
    <property type="nucleotide sequence ID" value="NZ_AJYK02000038.1"/>
</dbReference>
<sequence length="425" mass="45788">MKKTQYSFLAISIALASQVHAAGFQVVEHSASGLGRAFSGAGAVGDNASEMSANAASMMLFDKKQFSGALSWIEPEIDVETQGAPSIPGMSSSADDVAPSHLVPAIYYVNPINDKWAWGVGMYTDYGVSTDYPDDFLAGSSAGYTSLTTFKLNPNIAYRINEQFSIGAGFDIVYAQAELKRTKGAAVLPSTMGGAGLPGNPTDTLIKMEGDTFGYGWNIGALYELNKNNRFSVSYKSAVKLKFEDGDFTDGVGIINGGGTTDADLDIELPDIAIISGFHQLNNQWAVHYSWQWTNYSKFSELTAKGSSCAAPTNPYGSGTCFSKQEKYEDNQRWSIGTTYQPTDSVILRAGFAYDEQAGQATLSIPDTDRYWYTAGMTYLWTEDLSLDAGFAYIDGKSGSFEESGLTFDSSGPAYIGSVQLNYAF</sequence>
<organism evidence="9 10">
    <name type="scientific">Vibrio rumoiensis 1S-45</name>
    <dbReference type="NCBI Taxonomy" id="1188252"/>
    <lineage>
        <taxon>Bacteria</taxon>
        <taxon>Pseudomonadati</taxon>
        <taxon>Pseudomonadota</taxon>
        <taxon>Gammaproteobacteria</taxon>
        <taxon>Vibrionales</taxon>
        <taxon>Vibrionaceae</taxon>
        <taxon>Vibrio</taxon>
    </lineage>
</organism>
<proteinExistence type="inferred from homology"/>
<evidence type="ECO:0000256" key="8">
    <source>
        <dbReference type="SAM" id="SignalP"/>
    </source>
</evidence>